<keyword evidence="6 8" id="KW-1133">Transmembrane helix</keyword>
<keyword evidence="4" id="KW-1003">Cell membrane</keyword>
<dbReference type="InterPro" id="IPR020846">
    <property type="entry name" value="MFS_dom"/>
</dbReference>
<dbReference type="InterPro" id="IPR011701">
    <property type="entry name" value="MFS"/>
</dbReference>
<dbReference type="Proteomes" id="UP001549145">
    <property type="component" value="Unassembled WGS sequence"/>
</dbReference>
<comment type="subcellular location">
    <subcellularLocation>
        <location evidence="1">Cell membrane</location>
        <topology evidence="1">Multi-pass membrane protein</topology>
    </subcellularLocation>
</comment>
<dbReference type="PANTHER" id="PTHR43271:SF1">
    <property type="entry name" value="INNER MEMBRANE TRANSPORT PROTEIN YNFM"/>
    <property type="match status" value="1"/>
</dbReference>
<evidence type="ECO:0000259" key="9">
    <source>
        <dbReference type="PROSITE" id="PS50850"/>
    </source>
</evidence>
<reference evidence="10 11" key="1">
    <citation type="submission" date="2024-06" db="EMBL/GenBank/DDBJ databases">
        <title>Genomic Encyclopedia of Type Strains, Phase IV (KMG-IV): sequencing the most valuable type-strain genomes for metagenomic binning, comparative biology and taxonomic classification.</title>
        <authorList>
            <person name="Goeker M."/>
        </authorList>
    </citation>
    <scope>NUCLEOTIDE SEQUENCE [LARGE SCALE GENOMIC DNA]</scope>
    <source>
        <strain evidence="10 11">DSM 21331</strain>
    </source>
</reference>
<evidence type="ECO:0000256" key="8">
    <source>
        <dbReference type="SAM" id="Phobius"/>
    </source>
</evidence>
<gene>
    <name evidence="10" type="ORF">ABID43_000550</name>
</gene>
<evidence type="ECO:0000256" key="4">
    <source>
        <dbReference type="ARBA" id="ARBA00022475"/>
    </source>
</evidence>
<keyword evidence="5 8" id="KW-0812">Transmembrane</keyword>
<feature type="domain" description="Major facilitator superfamily (MFS) profile" evidence="9">
    <location>
        <begin position="22"/>
        <end position="405"/>
    </location>
</feature>
<evidence type="ECO:0000256" key="5">
    <source>
        <dbReference type="ARBA" id="ARBA00022692"/>
    </source>
</evidence>
<sequence length="411" mass="43472">MGESQGRPDEASPRLIEAGTPAFRRTAIALGAAGFSTFAVLYGVQPLLPVFADDFAVSPAESSLALSLPCAMLAVALLVVSPLSEVWGRKPIMVASLFASALLTIVAVLVPSWHGFLALRALTGLAASGLPAVAMAYLGEEMHGRAIGLSMGLLIGGNALGGMVGRLLAGIIADHASWRWGLGTIGVLALLAAIAFVYLLPDSRRFQANRMRWREVPGTFTQHFRDPGLPWLFAEAFLLMGGFVCIYNYIGFRLLDPPFSLSQSAIGAIFVVYLFGTFSSALTGEIASRLGRRKVLWLAILLGLAGVGLTLSSQLALIILGIVLVTVAFFGAHSVASSWVGRRASRDRAQASSIYLCLYYLGSSVLGTAGGWFFAHSGWIGVVAFFATLYGLALIIALRLSRLPPLVQADG</sequence>
<evidence type="ECO:0000256" key="1">
    <source>
        <dbReference type="ARBA" id="ARBA00004651"/>
    </source>
</evidence>
<feature type="transmembrane region" description="Helical" evidence="8">
    <location>
        <begin position="178"/>
        <end position="200"/>
    </location>
</feature>
<feature type="transmembrane region" description="Helical" evidence="8">
    <location>
        <begin position="22"/>
        <end position="44"/>
    </location>
</feature>
<dbReference type="PROSITE" id="PS50850">
    <property type="entry name" value="MFS"/>
    <property type="match status" value="1"/>
</dbReference>
<dbReference type="SUPFAM" id="SSF103473">
    <property type="entry name" value="MFS general substrate transporter"/>
    <property type="match status" value="1"/>
</dbReference>
<keyword evidence="11" id="KW-1185">Reference proteome</keyword>
<feature type="transmembrane region" description="Helical" evidence="8">
    <location>
        <begin position="64"/>
        <end position="80"/>
    </location>
</feature>
<name>A0ABV2KZN8_9HYPH</name>
<feature type="transmembrane region" description="Helical" evidence="8">
    <location>
        <begin position="317"/>
        <end position="341"/>
    </location>
</feature>
<keyword evidence="7 8" id="KW-0472">Membrane</keyword>
<evidence type="ECO:0000313" key="11">
    <source>
        <dbReference type="Proteomes" id="UP001549145"/>
    </source>
</evidence>
<accession>A0ABV2KZN8</accession>
<protein>
    <submittedName>
        <fullName evidence="10">YNFM family putative membrane transporter</fullName>
    </submittedName>
</protein>
<feature type="transmembrane region" description="Helical" evidence="8">
    <location>
        <begin position="151"/>
        <end position="172"/>
    </location>
</feature>
<comment type="caution">
    <text evidence="10">The sequence shown here is derived from an EMBL/GenBank/DDBJ whole genome shotgun (WGS) entry which is preliminary data.</text>
</comment>
<keyword evidence="3" id="KW-0813">Transport</keyword>
<feature type="transmembrane region" description="Helical" evidence="8">
    <location>
        <begin position="117"/>
        <end position="139"/>
    </location>
</feature>
<comment type="similarity">
    <text evidence="2">Belongs to the major facilitator superfamily.</text>
</comment>
<evidence type="ECO:0000256" key="3">
    <source>
        <dbReference type="ARBA" id="ARBA00022448"/>
    </source>
</evidence>
<evidence type="ECO:0000313" key="10">
    <source>
        <dbReference type="EMBL" id="MET3691031.1"/>
    </source>
</evidence>
<dbReference type="InterPro" id="IPR036259">
    <property type="entry name" value="MFS_trans_sf"/>
</dbReference>
<feature type="transmembrane region" description="Helical" evidence="8">
    <location>
        <begin position="295"/>
        <end position="311"/>
    </location>
</feature>
<dbReference type="Gene3D" id="1.20.1250.20">
    <property type="entry name" value="MFS general substrate transporter like domains"/>
    <property type="match status" value="1"/>
</dbReference>
<dbReference type="RefSeq" id="WP_354465466.1">
    <property type="nucleotide sequence ID" value="NZ_JBEPMM010000001.1"/>
</dbReference>
<feature type="transmembrane region" description="Helical" evidence="8">
    <location>
        <begin position="92"/>
        <end position="111"/>
    </location>
</feature>
<evidence type="ECO:0000256" key="6">
    <source>
        <dbReference type="ARBA" id="ARBA00022989"/>
    </source>
</evidence>
<dbReference type="InterPro" id="IPR005829">
    <property type="entry name" value="Sugar_transporter_CS"/>
</dbReference>
<organism evidence="10 11">
    <name type="scientific">Methylobacterium goesingense</name>
    <dbReference type="NCBI Taxonomy" id="243690"/>
    <lineage>
        <taxon>Bacteria</taxon>
        <taxon>Pseudomonadati</taxon>
        <taxon>Pseudomonadota</taxon>
        <taxon>Alphaproteobacteria</taxon>
        <taxon>Hyphomicrobiales</taxon>
        <taxon>Methylobacteriaceae</taxon>
        <taxon>Methylobacterium</taxon>
    </lineage>
</organism>
<dbReference type="PANTHER" id="PTHR43271">
    <property type="entry name" value="BLL2771 PROTEIN"/>
    <property type="match status" value="1"/>
</dbReference>
<dbReference type="CDD" id="cd17324">
    <property type="entry name" value="MFS_NepI_like"/>
    <property type="match status" value="1"/>
</dbReference>
<evidence type="ECO:0000256" key="7">
    <source>
        <dbReference type="ARBA" id="ARBA00023136"/>
    </source>
</evidence>
<evidence type="ECO:0000256" key="2">
    <source>
        <dbReference type="ARBA" id="ARBA00008335"/>
    </source>
</evidence>
<dbReference type="EMBL" id="JBEPMM010000001">
    <property type="protein sequence ID" value="MET3691031.1"/>
    <property type="molecule type" value="Genomic_DNA"/>
</dbReference>
<feature type="transmembrane region" description="Helical" evidence="8">
    <location>
        <begin position="262"/>
        <end position="283"/>
    </location>
</feature>
<proteinExistence type="inferred from homology"/>
<feature type="transmembrane region" description="Helical" evidence="8">
    <location>
        <begin position="353"/>
        <end position="373"/>
    </location>
</feature>
<feature type="transmembrane region" description="Helical" evidence="8">
    <location>
        <begin position="229"/>
        <end position="250"/>
    </location>
</feature>
<dbReference type="PROSITE" id="PS00216">
    <property type="entry name" value="SUGAR_TRANSPORT_1"/>
    <property type="match status" value="1"/>
</dbReference>
<feature type="transmembrane region" description="Helical" evidence="8">
    <location>
        <begin position="379"/>
        <end position="398"/>
    </location>
</feature>
<dbReference type="Pfam" id="PF07690">
    <property type="entry name" value="MFS_1"/>
    <property type="match status" value="2"/>
</dbReference>